<dbReference type="eggNOG" id="COG1403">
    <property type="taxonomic scope" value="Bacteria"/>
</dbReference>
<gene>
    <name evidence="2" type="ordered locus">Sta7437_3393</name>
</gene>
<sequence>METLTPSVIVFSKNYLPLNQINLKRAITLLVTGGRYSAVKQPSLLPLVFPSKAEPIDLVTDVIWEIRSPNLIVQVPAYIRLYNAPERAWRVPSVSRKEIFRRDRYQCQYCSNKKDLTIDHIIPRSKGGRNTWDNLVTACTACNSRKGDCTPEQVGMKLKTKPKPPMYPLLTFTDNFWKETGFGLGA</sequence>
<dbReference type="AlphaFoldDB" id="K9XXW6"/>
<dbReference type="KEGG" id="scs:Sta7437_3393"/>
<keyword evidence="2" id="KW-0255">Endonuclease</keyword>
<evidence type="ECO:0000313" key="3">
    <source>
        <dbReference type="Proteomes" id="UP000010473"/>
    </source>
</evidence>
<dbReference type="EMBL" id="CP003653">
    <property type="protein sequence ID" value="AFZ36899.1"/>
    <property type="molecule type" value="Genomic_DNA"/>
</dbReference>
<keyword evidence="2" id="KW-0378">Hydrolase</keyword>
<dbReference type="HOGENOM" id="CLU_099824_3_1_3"/>
<proteinExistence type="predicted"/>
<keyword evidence="2" id="KW-0540">Nuclease</keyword>
<dbReference type="RefSeq" id="WP_015194561.1">
    <property type="nucleotide sequence ID" value="NC_019748.1"/>
</dbReference>
<protein>
    <submittedName>
        <fullName evidence="2">HNH endonuclease</fullName>
    </submittedName>
</protein>
<dbReference type="InterPro" id="IPR003615">
    <property type="entry name" value="HNH_nuc"/>
</dbReference>
<dbReference type="OrthoDB" id="9802901at2"/>
<dbReference type="InterPro" id="IPR052892">
    <property type="entry name" value="NA-targeting_endonuclease"/>
</dbReference>
<dbReference type="CDD" id="cd00085">
    <property type="entry name" value="HNHc"/>
    <property type="match status" value="1"/>
</dbReference>
<dbReference type="Pfam" id="PF14279">
    <property type="entry name" value="HNH_5"/>
    <property type="match status" value="1"/>
</dbReference>
<dbReference type="PANTHER" id="PTHR33877:SF2">
    <property type="entry name" value="OS07G0170200 PROTEIN"/>
    <property type="match status" value="1"/>
</dbReference>
<dbReference type="PANTHER" id="PTHR33877">
    <property type="entry name" value="SLL1193 PROTEIN"/>
    <property type="match status" value="1"/>
</dbReference>
<evidence type="ECO:0000313" key="2">
    <source>
        <dbReference type="EMBL" id="AFZ36899.1"/>
    </source>
</evidence>
<keyword evidence="3" id="KW-1185">Reference proteome</keyword>
<evidence type="ECO:0000259" key="1">
    <source>
        <dbReference type="SMART" id="SM00507"/>
    </source>
</evidence>
<feature type="domain" description="HNH nuclease" evidence="1">
    <location>
        <begin position="94"/>
        <end position="144"/>
    </location>
</feature>
<dbReference type="SMART" id="SM00507">
    <property type="entry name" value="HNHc"/>
    <property type="match status" value="1"/>
</dbReference>
<dbReference type="STRING" id="111780.Sta7437_3393"/>
<accession>K9XXW6</accession>
<dbReference type="Gene3D" id="1.10.30.50">
    <property type="match status" value="1"/>
</dbReference>
<dbReference type="Proteomes" id="UP000010473">
    <property type="component" value="Chromosome"/>
</dbReference>
<dbReference type="GO" id="GO:0004519">
    <property type="term" value="F:endonuclease activity"/>
    <property type="evidence" value="ECO:0007669"/>
    <property type="project" value="UniProtKB-KW"/>
</dbReference>
<name>K9XXW6_STAC7</name>
<organism evidence="2 3">
    <name type="scientific">Stanieria cyanosphaera (strain ATCC 29371 / PCC 7437)</name>
    <dbReference type="NCBI Taxonomy" id="111780"/>
    <lineage>
        <taxon>Bacteria</taxon>
        <taxon>Bacillati</taxon>
        <taxon>Cyanobacteriota</taxon>
        <taxon>Cyanophyceae</taxon>
        <taxon>Pleurocapsales</taxon>
        <taxon>Dermocarpellaceae</taxon>
        <taxon>Stanieria</taxon>
    </lineage>
</organism>
<dbReference type="InterPro" id="IPR029471">
    <property type="entry name" value="HNH_5"/>
</dbReference>
<reference evidence="3" key="1">
    <citation type="journal article" date="2013" name="Proc. Natl. Acad. Sci. U.S.A.">
        <title>Improving the coverage of the cyanobacterial phylum using diversity-driven genome sequencing.</title>
        <authorList>
            <person name="Shih P.M."/>
            <person name="Wu D."/>
            <person name="Latifi A."/>
            <person name="Axen S.D."/>
            <person name="Fewer D.P."/>
            <person name="Talla E."/>
            <person name="Calteau A."/>
            <person name="Cai F."/>
            <person name="Tandeau de Marsac N."/>
            <person name="Rippka R."/>
            <person name="Herdman M."/>
            <person name="Sivonen K."/>
            <person name="Coursin T."/>
            <person name="Laurent T."/>
            <person name="Goodwin L."/>
            <person name="Nolan M."/>
            <person name="Davenport K.W."/>
            <person name="Han C.S."/>
            <person name="Rubin E.M."/>
            <person name="Eisen J.A."/>
            <person name="Woyke T."/>
            <person name="Gugger M."/>
            <person name="Kerfeld C.A."/>
        </authorList>
    </citation>
    <scope>NUCLEOTIDE SEQUENCE [LARGE SCALE GENOMIC DNA]</scope>
    <source>
        <strain evidence="3">ATCC 29371 / PCC 7437</strain>
    </source>
</reference>